<dbReference type="EMBL" id="SDEE01000609">
    <property type="protein sequence ID" value="RXW15027.1"/>
    <property type="molecule type" value="Genomic_DNA"/>
</dbReference>
<comment type="caution">
    <text evidence="2">The sequence shown here is derived from an EMBL/GenBank/DDBJ whole genome shotgun (WGS) entry which is preliminary data.</text>
</comment>
<dbReference type="STRING" id="2316362.A0A4Q2D6E2"/>
<dbReference type="AlphaFoldDB" id="A0A4Q2D6E2"/>
<evidence type="ECO:0000313" key="3">
    <source>
        <dbReference type="Proteomes" id="UP000290288"/>
    </source>
</evidence>
<evidence type="ECO:0000313" key="2">
    <source>
        <dbReference type="EMBL" id="RXW15027.1"/>
    </source>
</evidence>
<name>A0A4Q2D6E2_9AGAR</name>
<accession>A0A4Q2D6E2</accession>
<proteinExistence type="predicted"/>
<dbReference type="OrthoDB" id="2369050at2759"/>
<feature type="compositionally biased region" description="Low complexity" evidence="1">
    <location>
        <begin position="88"/>
        <end position="101"/>
    </location>
</feature>
<reference evidence="2 3" key="1">
    <citation type="submission" date="2019-01" db="EMBL/GenBank/DDBJ databases">
        <title>Draft genome sequence of Psathyrella aberdarensis IHI B618.</title>
        <authorList>
            <person name="Buettner E."/>
            <person name="Kellner H."/>
        </authorList>
    </citation>
    <scope>NUCLEOTIDE SEQUENCE [LARGE SCALE GENOMIC DNA]</scope>
    <source>
        <strain evidence="2 3">IHI B618</strain>
    </source>
</reference>
<keyword evidence="3" id="KW-1185">Reference proteome</keyword>
<organism evidence="2 3">
    <name type="scientific">Candolleomyces aberdarensis</name>
    <dbReference type="NCBI Taxonomy" id="2316362"/>
    <lineage>
        <taxon>Eukaryota</taxon>
        <taxon>Fungi</taxon>
        <taxon>Dikarya</taxon>
        <taxon>Basidiomycota</taxon>
        <taxon>Agaricomycotina</taxon>
        <taxon>Agaricomycetes</taxon>
        <taxon>Agaricomycetidae</taxon>
        <taxon>Agaricales</taxon>
        <taxon>Agaricineae</taxon>
        <taxon>Psathyrellaceae</taxon>
        <taxon>Candolleomyces</taxon>
    </lineage>
</organism>
<dbReference type="Proteomes" id="UP000290288">
    <property type="component" value="Unassembled WGS sequence"/>
</dbReference>
<gene>
    <name evidence="2" type="ORF">EST38_g10824</name>
</gene>
<feature type="compositionally biased region" description="Polar residues" evidence="1">
    <location>
        <begin position="62"/>
        <end position="84"/>
    </location>
</feature>
<evidence type="ECO:0000256" key="1">
    <source>
        <dbReference type="SAM" id="MobiDB-lite"/>
    </source>
</evidence>
<feature type="compositionally biased region" description="Polar residues" evidence="1">
    <location>
        <begin position="335"/>
        <end position="344"/>
    </location>
</feature>
<protein>
    <submittedName>
        <fullName evidence="2">Uncharacterized protein</fullName>
    </submittedName>
</protein>
<feature type="region of interest" description="Disordered" evidence="1">
    <location>
        <begin position="324"/>
        <end position="355"/>
    </location>
</feature>
<sequence length="355" mass="39159">MDPIMIQQEPLLTLETLPKISSGFLSPLTPLSTLTRASAPEPNLTSGGGDITTGLGITSVSGTNIASNTHPNNVVASSGPSTQDLAKPSTQNNPSSTSPVDLDSDSDSDEPSKVIIITSHTQMSSDKVYCQLTVTEGHTKPPSLGIGRLRRDIGVEFCEAYFLTKEVPNDKKIVKILTCFKDFKHKQWIKLNRVNLVKKTWEEFIKEFLGRWTEKHWDMNLSDKLHTFSQGSAHFYEWAQDYRTQAAYLAGTCYEMDEKHVRAQISALMVPRLCLRTKADPKFTSITDFNNWLDAINNEFKLYTEDLKAAAEYLHAQDAHPSKKQKISHAALNPASASGSTSKAPAQALTGGDTN</sequence>
<feature type="region of interest" description="Disordered" evidence="1">
    <location>
        <begin position="62"/>
        <end position="110"/>
    </location>
</feature>